<sequence>MDQCKNYSPKFTLNDWVETIATDVKTIPRVEPDYWETWKKFCLLKTGHVADMCVQTAPCLWTEEQLEVLRRSRIEMSKHIRNLESVCENQKQRIMELQERCIAQNMLTEKLTRLVKRNKDHCKSCEKFQNFLDEKQKQIRDLTQQYSEEKGRADLMEKNHSLLQMAYPPAANTQDVVIPSLAEK</sequence>
<keyword evidence="1" id="KW-0175">Coiled coil</keyword>
<accession>A0A8J4WDZ5</accession>
<feature type="coiled-coil region" evidence="1">
    <location>
        <begin position="125"/>
        <end position="159"/>
    </location>
</feature>
<keyword evidence="3" id="KW-1185">Reference proteome</keyword>
<evidence type="ECO:0000256" key="1">
    <source>
        <dbReference type="SAM" id="Coils"/>
    </source>
</evidence>
<proteinExistence type="predicted"/>
<dbReference type="Proteomes" id="UP000748531">
    <property type="component" value="Unassembled WGS sequence"/>
</dbReference>
<comment type="caution">
    <text evidence="2">The sequence shown here is derived from an EMBL/GenBank/DDBJ whole genome shotgun (WGS) entry which is preliminary data.</text>
</comment>
<gene>
    <name evidence="2" type="ORF">PHET_10701</name>
</gene>
<dbReference type="EMBL" id="LUCH01007851">
    <property type="protein sequence ID" value="KAF5396564.1"/>
    <property type="molecule type" value="Genomic_DNA"/>
</dbReference>
<reference evidence="2" key="1">
    <citation type="submission" date="2019-05" db="EMBL/GenBank/DDBJ databases">
        <title>Annotation for the trematode Paragonimus heterotremus.</title>
        <authorList>
            <person name="Choi Y.-J."/>
        </authorList>
    </citation>
    <scope>NUCLEOTIDE SEQUENCE</scope>
    <source>
        <strain evidence="2">LC</strain>
    </source>
</reference>
<organism evidence="2 3">
    <name type="scientific">Paragonimus heterotremus</name>
    <dbReference type="NCBI Taxonomy" id="100268"/>
    <lineage>
        <taxon>Eukaryota</taxon>
        <taxon>Metazoa</taxon>
        <taxon>Spiralia</taxon>
        <taxon>Lophotrochozoa</taxon>
        <taxon>Platyhelminthes</taxon>
        <taxon>Trematoda</taxon>
        <taxon>Digenea</taxon>
        <taxon>Plagiorchiida</taxon>
        <taxon>Troglotremata</taxon>
        <taxon>Troglotrematidae</taxon>
        <taxon>Paragonimus</taxon>
    </lineage>
</organism>
<dbReference type="OrthoDB" id="10450977at2759"/>
<dbReference type="AlphaFoldDB" id="A0A8J4WDZ5"/>
<evidence type="ECO:0000313" key="3">
    <source>
        <dbReference type="Proteomes" id="UP000748531"/>
    </source>
</evidence>
<evidence type="ECO:0000313" key="2">
    <source>
        <dbReference type="EMBL" id="KAF5396564.1"/>
    </source>
</evidence>
<protein>
    <submittedName>
        <fullName evidence="2">Uncharacterized protein</fullName>
    </submittedName>
</protein>
<name>A0A8J4WDZ5_9TREM</name>